<dbReference type="AlphaFoldDB" id="A0A918NTB5"/>
<gene>
    <name evidence="1" type="ORF">GCM10010515_71110</name>
</gene>
<reference evidence="1" key="2">
    <citation type="submission" date="2020-09" db="EMBL/GenBank/DDBJ databases">
        <authorList>
            <person name="Sun Q."/>
            <person name="Ohkuma M."/>
        </authorList>
    </citation>
    <scope>NUCLEOTIDE SEQUENCE</scope>
    <source>
        <strain evidence="1">JCM 4956</strain>
    </source>
</reference>
<comment type="caution">
    <text evidence="1">The sequence shown here is derived from an EMBL/GenBank/DDBJ whole genome shotgun (WGS) entry which is preliminary data.</text>
</comment>
<protein>
    <submittedName>
        <fullName evidence="1">Uncharacterized protein</fullName>
    </submittedName>
</protein>
<organism evidence="1 2">
    <name type="scientific">Streptomyces fructofermentans</name>
    <dbReference type="NCBI Taxonomy" id="152141"/>
    <lineage>
        <taxon>Bacteria</taxon>
        <taxon>Bacillati</taxon>
        <taxon>Actinomycetota</taxon>
        <taxon>Actinomycetes</taxon>
        <taxon>Kitasatosporales</taxon>
        <taxon>Streptomycetaceae</taxon>
        <taxon>Streptomyces</taxon>
    </lineage>
</organism>
<dbReference type="Proteomes" id="UP000645555">
    <property type="component" value="Unassembled WGS sequence"/>
</dbReference>
<evidence type="ECO:0000313" key="1">
    <source>
        <dbReference type="EMBL" id="GGX94025.1"/>
    </source>
</evidence>
<keyword evidence="2" id="KW-1185">Reference proteome</keyword>
<evidence type="ECO:0000313" key="2">
    <source>
        <dbReference type="Proteomes" id="UP000645555"/>
    </source>
</evidence>
<name>A0A918NTB5_9ACTN</name>
<proteinExistence type="predicted"/>
<accession>A0A918NTB5</accession>
<sequence>MTEQPETLLKLLSDRRNLSAPDFVSLFDRTAVEVIGKGGNNPTCSERTVFRWKAGQIRPEALSADTRRVLQAMFGCEVMALLSPPPAADEPQAPVFNLEQEITMTARDAQDKAGATAAASVSDTSLDQLTDDVSSLAHAYATVPPIDTFRRGRELQEALQSLRDRTQIPTQQQRLLELTGQTMALLAAAAFDLGSFGNARRLARAADLYGESARFDPLRAYADGILAYIAYFTGMPAEAVSKARHAQTYGGLGDTARRRLLAIEARAHGYLGDVDSARRTLRLSVEGDSGARDDLHDGVGGEFGFSAERLAMSSSSTALLIHDGDQAERSARHALDLISRRPRASRSAHVLGGAAADLAMARLLSDDVEGAADALTPLWDIPGEQRVTGVLVRTGQIQQFLAQPTYRAATLSRELRDRVEDFTRAASSHQLSTRSALLQLEA</sequence>
<dbReference type="EMBL" id="BMWD01000040">
    <property type="protein sequence ID" value="GGX94025.1"/>
    <property type="molecule type" value="Genomic_DNA"/>
</dbReference>
<reference evidence="1" key="1">
    <citation type="journal article" date="2014" name="Int. J. Syst. Evol. Microbiol.">
        <title>Complete genome sequence of Corynebacterium casei LMG S-19264T (=DSM 44701T), isolated from a smear-ripened cheese.</title>
        <authorList>
            <consortium name="US DOE Joint Genome Institute (JGI-PGF)"/>
            <person name="Walter F."/>
            <person name="Albersmeier A."/>
            <person name="Kalinowski J."/>
            <person name="Ruckert C."/>
        </authorList>
    </citation>
    <scope>NUCLEOTIDE SEQUENCE</scope>
    <source>
        <strain evidence="1">JCM 4956</strain>
    </source>
</reference>